<dbReference type="AlphaFoldDB" id="A0A9Q1BIU1"/>
<evidence type="ECO:0000313" key="8">
    <source>
        <dbReference type="Proteomes" id="UP001152320"/>
    </source>
</evidence>
<dbReference type="InterPro" id="IPR020846">
    <property type="entry name" value="MFS_dom"/>
</dbReference>
<dbReference type="Gene3D" id="1.20.1250.20">
    <property type="entry name" value="MFS general substrate transporter like domains"/>
    <property type="match status" value="1"/>
</dbReference>
<dbReference type="CDD" id="cd17317">
    <property type="entry name" value="MFS_SLC22"/>
    <property type="match status" value="1"/>
</dbReference>
<dbReference type="SUPFAM" id="SSF103473">
    <property type="entry name" value="MFS general substrate transporter"/>
    <property type="match status" value="1"/>
</dbReference>
<dbReference type="InterPro" id="IPR036259">
    <property type="entry name" value="MFS_trans_sf"/>
</dbReference>
<comment type="caution">
    <text evidence="7">The sequence shown here is derived from an EMBL/GenBank/DDBJ whole genome shotgun (WGS) entry which is preliminary data.</text>
</comment>
<accession>A0A9Q1BIU1</accession>
<feature type="transmembrane region" description="Helical" evidence="5">
    <location>
        <begin position="376"/>
        <end position="397"/>
    </location>
</feature>
<feature type="transmembrane region" description="Helical" evidence="5">
    <location>
        <begin position="20"/>
        <end position="43"/>
    </location>
</feature>
<keyword evidence="8" id="KW-1185">Reference proteome</keyword>
<gene>
    <name evidence="7" type="ORF">HOLleu_32516</name>
</gene>
<evidence type="ECO:0000256" key="4">
    <source>
        <dbReference type="ARBA" id="ARBA00023136"/>
    </source>
</evidence>
<feature type="transmembrane region" description="Helical" evidence="5">
    <location>
        <begin position="428"/>
        <end position="447"/>
    </location>
</feature>
<feature type="transmembrane region" description="Helical" evidence="5">
    <location>
        <begin position="258"/>
        <end position="276"/>
    </location>
</feature>
<dbReference type="PANTHER" id="PTHR24064">
    <property type="entry name" value="SOLUTE CARRIER FAMILY 22 MEMBER"/>
    <property type="match status" value="1"/>
</dbReference>
<feature type="transmembrane region" description="Helical" evidence="5">
    <location>
        <begin position="202"/>
        <end position="221"/>
    </location>
</feature>
<feature type="domain" description="Major facilitator superfamily (MFS) profile" evidence="6">
    <location>
        <begin position="90"/>
        <end position="512"/>
    </location>
</feature>
<dbReference type="InterPro" id="IPR005828">
    <property type="entry name" value="MFS_sugar_transport-like"/>
</dbReference>
<feature type="transmembrane region" description="Helical" evidence="5">
    <location>
        <begin position="484"/>
        <end position="505"/>
    </location>
</feature>
<dbReference type="GO" id="GO:0016020">
    <property type="term" value="C:membrane"/>
    <property type="evidence" value="ECO:0007669"/>
    <property type="project" value="UniProtKB-SubCell"/>
</dbReference>
<dbReference type="GO" id="GO:0022857">
    <property type="term" value="F:transmembrane transporter activity"/>
    <property type="evidence" value="ECO:0007669"/>
    <property type="project" value="InterPro"/>
</dbReference>
<evidence type="ECO:0000256" key="3">
    <source>
        <dbReference type="ARBA" id="ARBA00022989"/>
    </source>
</evidence>
<feature type="transmembrane region" description="Helical" evidence="5">
    <location>
        <begin position="144"/>
        <end position="163"/>
    </location>
</feature>
<dbReference type="Proteomes" id="UP001152320">
    <property type="component" value="Chromosome 16"/>
</dbReference>
<protein>
    <submittedName>
        <fullName evidence="7">Organic cation transporter protein</fullName>
    </submittedName>
</protein>
<keyword evidence="4 5" id="KW-0472">Membrane</keyword>
<keyword evidence="3 5" id="KW-1133">Transmembrane helix</keyword>
<dbReference type="PROSITE" id="PS50850">
    <property type="entry name" value="MFS"/>
    <property type="match status" value="1"/>
</dbReference>
<feature type="transmembrane region" description="Helical" evidence="5">
    <location>
        <begin position="348"/>
        <end position="370"/>
    </location>
</feature>
<keyword evidence="2 5" id="KW-0812">Transmembrane</keyword>
<feature type="transmembrane region" description="Helical" evidence="5">
    <location>
        <begin position="233"/>
        <end position="252"/>
    </location>
</feature>
<feature type="transmembrane region" description="Helical" evidence="5">
    <location>
        <begin position="170"/>
        <end position="190"/>
    </location>
</feature>
<evidence type="ECO:0000256" key="5">
    <source>
        <dbReference type="SAM" id="Phobius"/>
    </source>
</evidence>
<proteinExistence type="predicted"/>
<evidence type="ECO:0000313" key="7">
    <source>
        <dbReference type="EMBL" id="KAJ8027386.1"/>
    </source>
</evidence>
<dbReference type="Pfam" id="PF00083">
    <property type="entry name" value="Sugar_tr"/>
    <property type="match status" value="1"/>
</dbReference>
<evidence type="ECO:0000259" key="6">
    <source>
        <dbReference type="PROSITE" id="PS50850"/>
    </source>
</evidence>
<dbReference type="EMBL" id="JAIZAY010000016">
    <property type="protein sequence ID" value="KAJ8027386.1"/>
    <property type="molecule type" value="Genomic_DNA"/>
</dbReference>
<evidence type="ECO:0000256" key="1">
    <source>
        <dbReference type="ARBA" id="ARBA00004141"/>
    </source>
</evidence>
<feature type="transmembrane region" description="Helical" evidence="5">
    <location>
        <begin position="459"/>
        <end position="478"/>
    </location>
</feature>
<sequence>MGYDDILIQIGELGPYQWRIVFFVCVSTLVCPWHLLIQVFFILDTPHWCSVKSWDRQNCSEWNISSTQCEEIKKNLSIPFDEEYGYSKCQKYNVSFLEFQPDIDVDSLDKIDCDEGWTYDESENGPSIISKFDLVCDREGLPQIAQSLFFMGSLFGSVVYGMIADWIGRFHAWWICLLHQFVCGIIVIYMPNFWSYTLVRVILAPANYAAWIIPVIMATEYVGPNKRMVSGLFIEYFFATGFMIMTILAWLIRDWAMLQLTVTLMQFYILLYLFCVPESPRWLVAENRIPEAAKIIRRIAKGNGTQLPPNFEQELQDEYRNKIKVNEEIRFVDIFTNRTMLFRTMNMSFAWFAHGLTYFGLTLGASSLGIDVYVSFFVSAFIEIPSYTVAMICLFKFGRKNTTAFFMIVGGIICMMVVFAPLGPWRATAAYIGKLAVTTSFVILFVYGAEIFPTPVRGFGVGFCSIMGRIGDILSPVINLLRSIWLPFPLLLYGVVIIISGIWVLTSLPETRKKDLPETMEDAVNLGREKTKDTGS</sequence>
<feature type="transmembrane region" description="Helical" evidence="5">
    <location>
        <begin position="404"/>
        <end position="422"/>
    </location>
</feature>
<reference evidence="7" key="1">
    <citation type="submission" date="2021-10" db="EMBL/GenBank/DDBJ databases">
        <title>Tropical sea cucumber genome reveals ecological adaptation and Cuvierian tubules defense mechanism.</title>
        <authorList>
            <person name="Chen T."/>
        </authorList>
    </citation>
    <scope>NUCLEOTIDE SEQUENCE</scope>
    <source>
        <strain evidence="7">Nanhai2018</strain>
        <tissue evidence="7">Muscle</tissue>
    </source>
</reference>
<evidence type="ECO:0000256" key="2">
    <source>
        <dbReference type="ARBA" id="ARBA00022692"/>
    </source>
</evidence>
<organism evidence="7 8">
    <name type="scientific">Holothuria leucospilota</name>
    <name type="common">Black long sea cucumber</name>
    <name type="synonym">Mertensiothuria leucospilota</name>
    <dbReference type="NCBI Taxonomy" id="206669"/>
    <lineage>
        <taxon>Eukaryota</taxon>
        <taxon>Metazoa</taxon>
        <taxon>Echinodermata</taxon>
        <taxon>Eleutherozoa</taxon>
        <taxon>Echinozoa</taxon>
        <taxon>Holothuroidea</taxon>
        <taxon>Aspidochirotacea</taxon>
        <taxon>Aspidochirotida</taxon>
        <taxon>Holothuriidae</taxon>
        <taxon>Holothuria</taxon>
    </lineage>
</organism>
<name>A0A9Q1BIU1_HOLLE</name>
<comment type="subcellular location">
    <subcellularLocation>
        <location evidence="1">Membrane</location>
        <topology evidence="1">Multi-pass membrane protein</topology>
    </subcellularLocation>
</comment>
<dbReference type="OrthoDB" id="3936150at2759"/>